<accession>A0AAD2Q7H0</accession>
<evidence type="ECO:0000313" key="2">
    <source>
        <dbReference type="Proteomes" id="UP001295794"/>
    </source>
</evidence>
<dbReference type="EMBL" id="CAVNYO010000480">
    <property type="protein sequence ID" value="CAK5284651.1"/>
    <property type="molecule type" value="Genomic_DNA"/>
</dbReference>
<keyword evidence="2" id="KW-1185">Reference proteome</keyword>
<comment type="caution">
    <text evidence="1">The sequence shown here is derived from an EMBL/GenBank/DDBJ whole genome shotgun (WGS) entry which is preliminary data.</text>
</comment>
<proteinExistence type="predicted"/>
<sequence length="177" mass="20009">MQRAVDLYLADQQRPLAPKERRKGTRYFCEIVEEEFRAEYKRSIHLSHMTCSRWAEGKRSRANANAARSWLLPEEAETVLQYVEEMSIRGLPLDHEGLREVVEGILRARLHLSYHRHHPVAPLRGSYWVPSDVALRVPNRYPPAGPAGGIWSIWGRGICGDQQGGCRGGGGGSVHIM</sequence>
<evidence type="ECO:0000313" key="1">
    <source>
        <dbReference type="EMBL" id="CAK5284651.1"/>
    </source>
</evidence>
<dbReference type="Proteomes" id="UP001295794">
    <property type="component" value="Unassembled WGS sequence"/>
</dbReference>
<gene>
    <name evidence="1" type="ORF">MYCIT1_LOCUS38029</name>
</gene>
<evidence type="ECO:0008006" key="3">
    <source>
        <dbReference type="Google" id="ProtNLM"/>
    </source>
</evidence>
<reference evidence="1" key="1">
    <citation type="submission" date="2023-11" db="EMBL/GenBank/DDBJ databases">
        <authorList>
            <person name="De Vega J J."/>
            <person name="De Vega J J."/>
        </authorList>
    </citation>
    <scope>NUCLEOTIDE SEQUENCE</scope>
</reference>
<name>A0AAD2Q7H0_9AGAR</name>
<organism evidence="1 2">
    <name type="scientific">Mycena citricolor</name>
    <dbReference type="NCBI Taxonomy" id="2018698"/>
    <lineage>
        <taxon>Eukaryota</taxon>
        <taxon>Fungi</taxon>
        <taxon>Dikarya</taxon>
        <taxon>Basidiomycota</taxon>
        <taxon>Agaricomycotina</taxon>
        <taxon>Agaricomycetes</taxon>
        <taxon>Agaricomycetidae</taxon>
        <taxon>Agaricales</taxon>
        <taxon>Marasmiineae</taxon>
        <taxon>Mycenaceae</taxon>
        <taxon>Mycena</taxon>
    </lineage>
</organism>
<dbReference type="AlphaFoldDB" id="A0AAD2Q7H0"/>
<protein>
    <recommendedName>
        <fullName evidence="3">HTH CENPB-type domain-containing protein</fullName>
    </recommendedName>
</protein>